<dbReference type="InterPro" id="IPR027417">
    <property type="entry name" value="P-loop_NTPase"/>
</dbReference>
<dbReference type="Gene3D" id="1.10.10.2220">
    <property type="match status" value="1"/>
</dbReference>
<feature type="domain" description="ATP-dependent RecD2 DNA helicase-like helix-hairpin-helix" evidence="4">
    <location>
        <begin position="139"/>
        <end position="230"/>
    </location>
</feature>
<evidence type="ECO:0000256" key="2">
    <source>
        <dbReference type="ARBA" id="ARBA00022840"/>
    </source>
</evidence>
<comment type="caution">
    <text evidence="6">The sequence shown here is derived from an EMBL/GenBank/DDBJ whole genome shotgun (WGS) entry which is preliminary data.</text>
</comment>
<reference evidence="6 7" key="1">
    <citation type="journal article" date="2015" name="Genome Announc.">
        <title>Expanding the biotechnology potential of lactobacilli through comparative genomics of 213 strains and associated genera.</title>
        <authorList>
            <person name="Sun Z."/>
            <person name="Harris H.M."/>
            <person name="McCann A."/>
            <person name="Guo C."/>
            <person name="Argimon S."/>
            <person name="Zhang W."/>
            <person name="Yang X."/>
            <person name="Jeffery I.B."/>
            <person name="Cooney J.C."/>
            <person name="Kagawa T.F."/>
            <person name="Liu W."/>
            <person name="Song Y."/>
            <person name="Salvetti E."/>
            <person name="Wrobel A."/>
            <person name="Rasinkangas P."/>
            <person name="Parkhill J."/>
            <person name="Rea M.C."/>
            <person name="O'Sullivan O."/>
            <person name="Ritari J."/>
            <person name="Douillard F.P."/>
            <person name="Paul Ross R."/>
            <person name="Yang R."/>
            <person name="Briner A.E."/>
            <person name="Felis G.E."/>
            <person name="de Vos W.M."/>
            <person name="Barrangou R."/>
            <person name="Klaenhammer T.R."/>
            <person name="Caufield P.W."/>
            <person name="Cui Y."/>
            <person name="Zhang H."/>
            <person name="O'Toole P.W."/>
        </authorList>
    </citation>
    <scope>NUCLEOTIDE SEQUENCE [LARGE SCALE GENOMIC DNA]</scope>
    <source>
        <strain evidence="6 7">DSM 19519</strain>
    </source>
</reference>
<dbReference type="Gene3D" id="2.30.30.940">
    <property type="match status" value="1"/>
</dbReference>
<sequence>MEEEILLVGKLERVIFQSDNNDFQIVLFNSKRGIVTLKGEMSLLPDTEYSIKADKVIDPRYGEQFNFISSKRSNPIEDMSKEDFKKFLLGIAGASKVKSIFDTIDDPRKVFAEGDKATLIQVKGIGENLAEKYLEQYEEQKDYGEAYVEFGKWGFTPSFTRKVIKNKGSVELAIKILDQNVYNLMGINGIGFKTIDDKALEHGILPNDTRRVKGFIFDYFDKLRSEGNSYSELDQFIDYVNKEIYECDIKFILNYLKESQDYTVYKVKDKLRVSKTSIFEKEKFVALELLRLLFSKSTLELKDKEKLITDVEQKQGWTYSEEQKRAIDLMFDKNVFLLQGLAGTGKSSVVNAFVKVLKENNYLYRQCALSGKAAQNLAGITGEKGSTIHKLLGVQGDEFLYKRNNKIPTNVVILDEISMVDLDIFYSLIQAIPSGAKLIMIGDSGQLDSIGIGVMSEMLSSKIIPTITLKEIHRQAKESAIITHSISFRLGKKPKELSTKTPRALYGTKKDLGYSFIPSDNEERIIKEAMKMYKVLVKKYGVGNTQIITPTISSGSTNCDRLNEACQRFINPATPNKLEIEITLSKDRKFIIRENDRVINVRNNKTTVKADTNLPLPIFNGNTGVVKKITLDDNPFMIIDFDGIGLVRVAKKDFKDINLGYAITVHKSQGSTIDCVLIPLPYQFMLNTRELIYTAITRSAKLAYVITTPRTLKATLSKTSKKTHHNNLGNLLRKEAINLLKNKGEKDNENTKI</sequence>
<dbReference type="Pfam" id="PF14490">
    <property type="entry name" value="HHH_RecD2"/>
    <property type="match status" value="1"/>
</dbReference>
<evidence type="ECO:0000259" key="4">
    <source>
        <dbReference type="Pfam" id="PF14490"/>
    </source>
</evidence>
<keyword evidence="7" id="KW-1185">Reference proteome</keyword>
<dbReference type="RefSeq" id="WP_057868805.1">
    <property type="nucleotide sequence ID" value="NZ_AZDX01000003.1"/>
</dbReference>
<keyword evidence="1" id="KW-0547">Nucleotide-binding</keyword>
<proteinExistence type="predicted"/>
<evidence type="ECO:0000256" key="1">
    <source>
        <dbReference type="ARBA" id="ARBA00022741"/>
    </source>
</evidence>
<dbReference type="SUPFAM" id="SSF52540">
    <property type="entry name" value="P-loop containing nucleoside triphosphate hydrolases"/>
    <property type="match status" value="1"/>
</dbReference>
<dbReference type="GeneID" id="98309511"/>
<dbReference type="STRING" id="1423759.FC92_GL001091"/>
<protein>
    <submittedName>
        <fullName evidence="6">Exodeoxyribonuclease V subunit alpha</fullName>
    </submittedName>
</protein>
<dbReference type="Pfam" id="PF23139">
    <property type="entry name" value="OB_YrrC"/>
    <property type="match status" value="1"/>
</dbReference>
<dbReference type="PATRIC" id="fig|1423759.3.peg.1156"/>
<dbReference type="Pfam" id="PF13604">
    <property type="entry name" value="AAA_30"/>
    <property type="match status" value="1"/>
</dbReference>
<gene>
    <name evidence="6" type="ORF">FC92_GL001091</name>
</gene>
<accession>A0A0R1MS69</accession>
<dbReference type="CDD" id="cd18809">
    <property type="entry name" value="SF1_C_RecD"/>
    <property type="match status" value="1"/>
</dbReference>
<evidence type="ECO:0000259" key="3">
    <source>
        <dbReference type="Pfam" id="PF13538"/>
    </source>
</evidence>
<dbReference type="GO" id="GO:0017116">
    <property type="term" value="F:single-stranded DNA helicase activity"/>
    <property type="evidence" value="ECO:0007669"/>
    <property type="project" value="TreeGrafter"/>
</dbReference>
<organism evidence="6 7">
    <name type="scientific">Liquorilactobacillus hordei DSM 19519</name>
    <dbReference type="NCBI Taxonomy" id="1423759"/>
    <lineage>
        <taxon>Bacteria</taxon>
        <taxon>Bacillati</taxon>
        <taxon>Bacillota</taxon>
        <taxon>Bacilli</taxon>
        <taxon>Lactobacillales</taxon>
        <taxon>Lactobacillaceae</taxon>
        <taxon>Liquorilactobacillus</taxon>
    </lineage>
</organism>
<dbReference type="InterPro" id="IPR027785">
    <property type="entry name" value="UvrD-like_helicase_C"/>
</dbReference>
<evidence type="ECO:0000313" key="6">
    <source>
        <dbReference type="EMBL" id="KRL08018.1"/>
    </source>
</evidence>
<dbReference type="GO" id="GO:0009338">
    <property type="term" value="C:exodeoxyribonuclease V complex"/>
    <property type="evidence" value="ECO:0007669"/>
    <property type="project" value="TreeGrafter"/>
</dbReference>
<evidence type="ECO:0000313" key="7">
    <source>
        <dbReference type="Proteomes" id="UP000051448"/>
    </source>
</evidence>
<dbReference type="PANTHER" id="PTHR43788:SF6">
    <property type="entry name" value="DNA HELICASE B"/>
    <property type="match status" value="1"/>
</dbReference>
<dbReference type="GO" id="GO:0006310">
    <property type="term" value="P:DNA recombination"/>
    <property type="evidence" value="ECO:0007669"/>
    <property type="project" value="TreeGrafter"/>
</dbReference>
<dbReference type="Proteomes" id="UP000051448">
    <property type="component" value="Unassembled WGS sequence"/>
</dbReference>
<name>A0A0R1MS69_9LACO</name>
<dbReference type="PANTHER" id="PTHR43788">
    <property type="entry name" value="DNA2/NAM7 HELICASE FAMILY MEMBER"/>
    <property type="match status" value="1"/>
</dbReference>
<dbReference type="OrthoDB" id="9803432at2"/>
<dbReference type="GO" id="GO:0005524">
    <property type="term" value="F:ATP binding"/>
    <property type="evidence" value="ECO:0007669"/>
    <property type="project" value="UniProtKB-KW"/>
</dbReference>
<feature type="domain" description="UvrD-like helicase C-terminal" evidence="3">
    <location>
        <begin position="660"/>
        <end position="706"/>
    </location>
</feature>
<keyword evidence="2" id="KW-0067">ATP-binding</keyword>
<dbReference type="Gene3D" id="3.40.50.300">
    <property type="entry name" value="P-loop containing nucleotide triphosphate hydrolases"/>
    <property type="match status" value="2"/>
</dbReference>
<dbReference type="InterPro" id="IPR029493">
    <property type="entry name" value="RecD2-like_HHH"/>
</dbReference>
<dbReference type="InterPro" id="IPR050534">
    <property type="entry name" value="Coronavir_polyprotein_1ab"/>
</dbReference>
<dbReference type="CDD" id="cd17933">
    <property type="entry name" value="DEXSc_RecD-like"/>
    <property type="match status" value="1"/>
</dbReference>
<dbReference type="AlphaFoldDB" id="A0A0R1MS69"/>
<dbReference type="EMBL" id="AZDX01000003">
    <property type="protein sequence ID" value="KRL08018.1"/>
    <property type="molecule type" value="Genomic_DNA"/>
</dbReference>
<dbReference type="InterPro" id="IPR055446">
    <property type="entry name" value="RecD2_N_OB"/>
</dbReference>
<feature type="domain" description="ATP-dependent RecD2 DNA helicase OB-fold" evidence="5">
    <location>
        <begin position="7"/>
        <end position="75"/>
    </location>
</feature>
<evidence type="ECO:0000259" key="5">
    <source>
        <dbReference type="Pfam" id="PF23139"/>
    </source>
</evidence>
<dbReference type="Pfam" id="PF13538">
    <property type="entry name" value="UvrD_C_2"/>
    <property type="match status" value="1"/>
</dbReference>